<dbReference type="SMART" id="SM00729">
    <property type="entry name" value="Elp3"/>
    <property type="match status" value="1"/>
</dbReference>
<dbReference type="InterPro" id="IPR058240">
    <property type="entry name" value="rSAM_sf"/>
</dbReference>
<evidence type="ECO:0000256" key="4">
    <source>
        <dbReference type="SAM" id="MobiDB-lite"/>
    </source>
</evidence>
<dbReference type="PROSITE" id="PS51918">
    <property type="entry name" value="RADICAL_SAM"/>
    <property type="match status" value="1"/>
</dbReference>
<evidence type="ECO:0000313" key="6">
    <source>
        <dbReference type="EMBL" id="MEH7829436.1"/>
    </source>
</evidence>
<comment type="caution">
    <text evidence="6">The sequence shown here is derived from an EMBL/GenBank/DDBJ whole genome shotgun (WGS) entry which is preliminary data.</text>
</comment>
<keyword evidence="1" id="KW-0479">Metal-binding</keyword>
<dbReference type="EMBL" id="JBALHR010000010">
    <property type="protein sequence ID" value="MEH7829436.1"/>
    <property type="molecule type" value="Genomic_DNA"/>
</dbReference>
<evidence type="ECO:0000313" key="7">
    <source>
        <dbReference type="Proteomes" id="UP001431963"/>
    </source>
</evidence>
<sequence>MTERDGGLGPGLRVRGRGALDNASGRYEHTRRSTFDDGWDLPEEARLLRTEVRLETPRSALSWNRSPDLPFDRSVNPYRGCEHGCVYCFARPTHAWLGLSAGLDFETRLVARPGIGAVLAREIGRKSYRVGPVALGTNTDPYQPCEAQHRVMREVLEVLAAWNHPTAITTKGALIERDLDLLAPMAAQGLVRVGISVTTLDPDLSRSLEPRCPLPARRLEVIRRLSDAGVPVRVMVSPVIPGLTDPELEAILAAARSAGAVAASWIMLRLPLEVAPMMEAWLRAKQPGRADKVLARIRDVHGGRAYDPQWGKRMRGQGLWSDLIAQRFDKAIARLGLTVAQPPLRCDLFRPPEAPGDQMSLF</sequence>
<feature type="compositionally biased region" description="Low complexity" evidence="4">
    <location>
        <begin position="11"/>
        <end position="20"/>
    </location>
</feature>
<dbReference type="SFLD" id="SFLDG01084">
    <property type="entry name" value="Uncharacterised_Radical_SAM_Su"/>
    <property type="match status" value="1"/>
</dbReference>
<dbReference type="Gene3D" id="3.80.30.30">
    <property type="match status" value="1"/>
</dbReference>
<dbReference type="SUPFAM" id="SSF102114">
    <property type="entry name" value="Radical SAM enzymes"/>
    <property type="match status" value="1"/>
</dbReference>
<keyword evidence="3" id="KW-0411">Iron-sulfur</keyword>
<name>A0ABU8BXM5_9RHOB</name>
<keyword evidence="7" id="KW-1185">Reference proteome</keyword>
<evidence type="ECO:0000259" key="5">
    <source>
        <dbReference type="PROSITE" id="PS51918"/>
    </source>
</evidence>
<gene>
    <name evidence="6" type="ORF">V6590_14870</name>
</gene>
<protein>
    <submittedName>
        <fullName evidence="6">PA0069 family radical SAM protein</fullName>
    </submittedName>
</protein>
<dbReference type="InterPro" id="IPR040086">
    <property type="entry name" value="MJ0683-like"/>
</dbReference>
<feature type="domain" description="Radical SAM core" evidence="5">
    <location>
        <begin position="67"/>
        <end position="304"/>
    </location>
</feature>
<dbReference type="Pfam" id="PF04055">
    <property type="entry name" value="Radical_SAM"/>
    <property type="match status" value="1"/>
</dbReference>
<evidence type="ECO:0000256" key="1">
    <source>
        <dbReference type="ARBA" id="ARBA00022723"/>
    </source>
</evidence>
<proteinExistence type="predicted"/>
<feature type="region of interest" description="Disordered" evidence="4">
    <location>
        <begin position="1"/>
        <end position="27"/>
    </location>
</feature>
<dbReference type="PANTHER" id="PTHR43432">
    <property type="entry name" value="SLR0285 PROTEIN"/>
    <property type="match status" value="1"/>
</dbReference>
<evidence type="ECO:0000256" key="3">
    <source>
        <dbReference type="ARBA" id="ARBA00023014"/>
    </source>
</evidence>
<dbReference type="InterPro" id="IPR007197">
    <property type="entry name" value="rSAM"/>
</dbReference>
<reference evidence="6" key="1">
    <citation type="submission" date="2024-02" db="EMBL/GenBank/DDBJ databases">
        <title>Genome sequences of strain Gemmobacter sp. JM10B15.</title>
        <authorList>
            <person name="Zhang M."/>
        </authorList>
    </citation>
    <scope>NUCLEOTIDE SEQUENCE</scope>
    <source>
        <strain evidence="6">JM10B15</strain>
    </source>
</reference>
<dbReference type="Proteomes" id="UP001431963">
    <property type="component" value="Unassembled WGS sequence"/>
</dbReference>
<accession>A0ABU8BXM5</accession>
<organism evidence="6 7">
    <name type="scientific">Gemmobacter denitrificans</name>
    <dbReference type="NCBI Taxonomy" id="3123040"/>
    <lineage>
        <taxon>Bacteria</taxon>
        <taxon>Pseudomonadati</taxon>
        <taxon>Pseudomonadota</taxon>
        <taxon>Alphaproteobacteria</taxon>
        <taxon>Rhodobacterales</taxon>
        <taxon>Paracoccaceae</taxon>
        <taxon>Gemmobacter</taxon>
    </lineage>
</organism>
<dbReference type="InterPro" id="IPR006638">
    <property type="entry name" value="Elp3/MiaA/NifB-like_rSAM"/>
</dbReference>
<dbReference type="CDD" id="cd01335">
    <property type="entry name" value="Radical_SAM"/>
    <property type="match status" value="1"/>
</dbReference>
<dbReference type="SFLD" id="SFLDS00029">
    <property type="entry name" value="Radical_SAM"/>
    <property type="match status" value="1"/>
</dbReference>
<dbReference type="NCBIfam" id="NF033668">
    <property type="entry name" value="rSAM_PA0069"/>
    <property type="match status" value="1"/>
</dbReference>
<dbReference type="PANTHER" id="PTHR43432:SF3">
    <property type="entry name" value="SLR0285 PROTEIN"/>
    <property type="match status" value="1"/>
</dbReference>
<evidence type="ECO:0000256" key="2">
    <source>
        <dbReference type="ARBA" id="ARBA00023004"/>
    </source>
</evidence>
<keyword evidence="2" id="KW-0408">Iron</keyword>